<evidence type="ECO:0000313" key="15">
    <source>
        <dbReference type="Proteomes" id="UP000035213"/>
    </source>
</evidence>
<dbReference type="KEGG" id="cgn:OK18_05415"/>
<name>A0A0G3M0I9_CHRGL</name>
<feature type="region of interest" description="Disordered" evidence="10">
    <location>
        <begin position="146"/>
        <end position="180"/>
    </location>
</feature>
<reference evidence="14 16" key="2">
    <citation type="submission" date="2019-09" db="EMBL/GenBank/DDBJ databases">
        <title>FDA dAtabase for Regulatory Grade micrObial Sequences (FDA-ARGOS): Supporting development and validation of Infectious Disease Dx tests.</title>
        <authorList>
            <person name="Sciortino C."/>
            <person name="Tallon L."/>
            <person name="Sadzewicz L."/>
            <person name="Vavikolanu K."/>
            <person name="Mehta A."/>
            <person name="Aluvathingal J."/>
            <person name="Nadendla S."/>
            <person name="Nandy P."/>
            <person name="Geyer C."/>
            <person name="Yan Y."/>
            <person name="Sichtig H."/>
        </authorList>
    </citation>
    <scope>NUCLEOTIDE SEQUENCE [LARGE SCALE GENOMIC DNA]</scope>
    <source>
        <strain evidence="14 16">FDAARGOS_636</strain>
    </source>
</reference>
<dbReference type="PANTHER" id="PTHR33446:SF2">
    <property type="entry name" value="PROTEIN TONB"/>
    <property type="match status" value="1"/>
</dbReference>
<organism evidence="13 15">
    <name type="scientific">Chryseobacterium gallinarum</name>
    <dbReference type="NCBI Taxonomy" id="1324352"/>
    <lineage>
        <taxon>Bacteria</taxon>
        <taxon>Pseudomonadati</taxon>
        <taxon>Bacteroidota</taxon>
        <taxon>Flavobacteriia</taxon>
        <taxon>Flavobacteriales</taxon>
        <taxon>Weeksellaceae</taxon>
        <taxon>Chryseobacterium group</taxon>
        <taxon>Chryseobacterium</taxon>
    </lineage>
</organism>
<keyword evidence="7" id="KW-0653">Protein transport</keyword>
<dbReference type="AlphaFoldDB" id="A0A0G3M0I9"/>
<dbReference type="STRING" id="1324352.OK18_05415"/>
<comment type="subcellular location">
    <subcellularLocation>
        <location evidence="1">Cell inner membrane</location>
        <topology evidence="1">Single-pass membrane protein</topology>
        <orientation evidence="1">Periplasmic side</orientation>
    </subcellularLocation>
</comment>
<dbReference type="Pfam" id="PF03544">
    <property type="entry name" value="TonB_C"/>
    <property type="match status" value="1"/>
</dbReference>
<evidence type="ECO:0000256" key="2">
    <source>
        <dbReference type="ARBA" id="ARBA00006555"/>
    </source>
</evidence>
<dbReference type="InterPro" id="IPR037682">
    <property type="entry name" value="TonB_C"/>
</dbReference>
<evidence type="ECO:0000256" key="8">
    <source>
        <dbReference type="ARBA" id="ARBA00022989"/>
    </source>
</evidence>
<sequence length="281" mass="31177">MADENVYGQNLTLDEIVFENRNKEYGAYDLRHQYPRLLTKSFIIGTALFLLAALSPFIYLTIKNLTAPPKQEVKADLVDIIEEEPIIEQPKEEEPPPPPPPPKEEEKIEVIQNVVPEPVKAPKIETPPPPISKQLETTTGLQNQEGVKAPAYTPPPPPPSTGTKASTVEVKPSNNPNEIYKDVDQSAEYPGGMGALRKFLGDNFDTSLMEGGEGTLKAKLKFVVEKDGTVSGVTIEEKSPNSDFNNEAVRVVKKLKKWTPAKRNGESVRSYYSVPFTMNFE</sequence>
<dbReference type="GO" id="GO:0031992">
    <property type="term" value="F:energy transducer activity"/>
    <property type="evidence" value="ECO:0007669"/>
    <property type="project" value="TreeGrafter"/>
</dbReference>
<evidence type="ECO:0000256" key="7">
    <source>
        <dbReference type="ARBA" id="ARBA00022927"/>
    </source>
</evidence>
<gene>
    <name evidence="14" type="ORF">FOB44_16415</name>
    <name evidence="13" type="ORF">OK18_05415</name>
</gene>
<evidence type="ECO:0000256" key="1">
    <source>
        <dbReference type="ARBA" id="ARBA00004383"/>
    </source>
</evidence>
<feature type="transmembrane region" description="Helical" evidence="11">
    <location>
        <begin position="41"/>
        <end position="62"/>
    </location>
</feature>
<dbReference type="OrthoDB" id="1095452at2"/>
<dbReference type="GO" id="GO:0015031">
    <property type="term" value="P:protein transport"/>
    <property type="evidence" value="ECO:0007669"/>
    <property type="project" value="UniProtKB-KW"/>
</dbReference>
<dbReference type="GO" id="GO:0055085">
    <property type="term" value="P:transmembrane transport"/>
    <property type="evidence" value="ECO:0007669"/>
    <property type="project" value="InterPro"/>
</dbReference>
<keyword evidence="16" id="KW-1185">Reference proteome</keyword>
<reference evidence="13 15" key="1">
    <citation type="submission" date="2014-11" db="EMBL/GenBank/DDBJ databases">
        <authorList>
            <person name="Park G.-S."/>
            <person name="Hong S.-J."/>
            <person name="Jung B.K."/>
            <person name="Khan A.R."/>
            <person name="Kwak Y."/>
            <person name="Shin J.-H."/>
        </authorList>
    </citation>
    <scope>NUCLEOTIDE SEQUENCE [LARGE SCALE GENOMIC DNA]</scope>
    <source>
        <strain evidence="13 15">DSM 27622</strain>
    </source>
</reference>
<evidence type="ECO:0000256" key="10">
    <source>
        <dbReference type="SAM" id="MobiDB-lite"/>
    </source>
</evidence>
<evidence type="ECO:0000259" key="12">
    <source>
        <dbReference type="Pfam" id="PF03544"/>
    </source>
</evidence>
<feature type="region of interest" description="Disordered" evidence="10">
    <location>
        <begin position="84"/>
        <end position="105"/>
    </location>
</feature>
<evidence type="ECO:0000313" key="13">
    <source>
        <dbReference type="EMBL" id="AKK72150.1"/>
    </source>
</evidence>
<evidence type="ECO:0000256" key="5">
    <source>
        <dbReference type="ARBA" id="ARBA00022519"/>
    </source>
</evidence>
<dbReference type="InterPro" id="IPR051045">
    <property type="entry name" value="TonB-dependent_transducer"/>
</dbReference>
<dbReference type="Proteomes" id="UP000035213">
    <property type="component" value="Chromosome"/>
</dbReference>
<dbReference type="SUPFAM" id="SSF74653">
    <property type="entry name" value="TolA/TonB C-terminal domain"/>
    <property type="match status" value="1"/>
</dbReference>
<keyword evidence="3" id="KW-0813">Transport</keyword>
<keyword evidence="9 11" id="KW-0472">Membrane</keyword>
<dbReference type="EMBL" id="CP050995">
    <property type="protein sequence ID" value="QIY92144.1"/>
    <property type="molecule type" value="Genomic_DNA"/>
</dbReference>
<keyword evidence="4" id="KW-1003">Cell membrane</keyword>
<evidence type="ECO:0000313" key="16">
    <source>
        <dbReference type="Proteomes" id="UP000501570"/>
    </source>
</evidence>
<proteinExistence type="inferred from homology"/>
<evidence type="ECO:0000256" key="9">
    <source>
        <dbReference type="ARBA" id="ARBA00023136"/>
    </source>
</evidence>
<keyword evidence="8 11" id="KW-1133">Transmembrane helix</keyword>
<dbReference type="EMBL" id="CP009928">
    <property type="protein sequence ID" value="AKK72150.1"/>
    <property type="molecule type" value="Genomic_DNA"/>
</dbReference>
<dbReference type="PANTHER" id="PTHR33446">
    <property type="entry name" value="PROTEIN TONB-RELATED"/>
    <property type="match status" value="1"/>
</dbReference>
<evidence type="ECO:0000313" key="14">
    <source>
        <dbReference type="EMBL" id="QIY92144.1"/>
    </source>
</evidence>
<feature type="compositionally biased region" description="Polar residues" evidence="10">
    <location>
        <begin position="161"/>
        <end position="177"/>
    </location>
</feature>
<evidence type="ECO:0000256" key="4">
    <source>
        <dbReference type="ARBA" id="ARBA00022475"/>
    </source>
</evidence>
<comment type="similarity">
    <text evidence="2">Belongs to the TonB family.</text>
</comment>
<dbReference type="Gene3D" id="3.30.1150.10">
    <property type="match status" value="1"/>
</dbReference>
<dbReference type="NCBIfam" id="TIGR01352">
    <property type="entry name" value="tonB_Cterm"/>
    <property type="match status" value="1"/>
</dbReference>
<dbReference type="GO" id="GO:0098797">
    <property type="term" value="C:plasma membrane protein complex"/>
    <property type="evidence" value="ECO:0007669"/>
    <property type="project" value="TreeGrafter"/>
</dbReference>
<evidence type="ECO:0000256" key="11">
    <source>
        <dbReference type="SAM" id="Phobius"/>
    </source>
</evidence>
<evidence type="ECO:0000256" key="3">
    <source>
        <dbReference type="ARBA" id="ARBA00022448"/>
    </source>
</evidence>
<accession>A0A0G3M0I9</accession>
<dbReference type="InterPro" id="IPR006260">
    <property type="entry name" value="TonB/TolA_C"/>
</dbReference>
<protein>
    <submittedName>
        <fullName evidence="13">Energy transducer TonB</fullName>
    </submittedName>
    <submittedName>
        <fullName evidence="14">TonB family protein</fullName>
    </submittedName>
</protein>
<keyword evidence="6 11" id="KW-0812">Transmembrane</keyword>
<dbReference type="PATRIC" id="fig|1324352.5.peg.1149"/>
<dbReference type="RefSeq" id="WP_050019564.1">
    <property type="nucleotide sequence ID" value="NZ_CP009928.1"/>
</dbReference>
<dbReference type="Proteomes" id="UP000501570">
    <property type="component" value="Chromosome"/>
</dbReference>
<evidence type="ECO:0000256" key="6">
    <source>
        <dbReference type="ARBA" id="ARBA00022692"/>
    </source>
</evidence>
<feature type="domain" description="TonB C-terminal" evidence="12">
    <location>
        <begin position="218"/>
        <end position="277"/>
    </location>
</feature>
<keyword evidence="5" id="KW-0997">Cell inner membrane</keyword>